<keyword evidence="3" id="KW-0804">Transcription</keyword>
<accession>A0ABD5Y3D1</accession>
<evidence type="ECO:0000256" key="2">
    <source>
        <dbReference type="ARBA" id="ARBA00023125"/>
    </source>
</evidence>
<proteinExistence type="predicted"/>
<keyword evidence="2" id="KW-0238">DNA-binding</keyword>
<dbReference type="GO" id="GO:0003677">
    <property type="term" value="F:DNA binding"/>
    <property type="evidence" value="ECO:0007669"/>
    <property type="project" value="UniProtKB-KW"/>
</dbReference>
<evidence type="ECO:0000313" key="6">
    <source>
        <dbReference type="Proteomes" id="UP001596432"/>
    </source>
</evidence>
<dbReference type="Gene3D" id="1.10.10.10">
    <property type="entry name" value="Winged helix-like DNA-binding domain superfamily/Winged helix DNA-binding domain"/>
    <property type="match status" value="1"/>
</dbReference>
<dbReference type="InterPro" id="IPR036390">
    <property type="entry name" value="WH_DNA-bd_sf"/>
</dbReference>
<sequence>MREPEAMAESECACTDPACHCLLSEPMALLGRKYVMDIVCVVANHGTVRFGEIEEHLPDASTSTLSTRLDELVEAGLVERERYAEIPPRVEYRLSDDGAELGERLQPLVEWARERGEECC</sequence>
<keyword evidence="1" id="KW-0805">Transcription regulation</keyword>
<evidence type="ECO:0000256" key="3">
    <source>
        <dbReference type="ARBA" id="ARBA00023163"/>
    </source>
</evidence>
<dbReference type="SUPFAM" id="SSF46785">
    <property type="entry name" value="Winged helix' DNA-binding domain"/>
    <property type="match status" value="1"/>
</dbReference>
<dbReference type="Pfam" id="PF01638">
    <property type="entry name" value="HxlR"/>
    <property type="match status" value="1"/>
</dbReference>
<comment type="caution">
    <text evidence="5">The sequence shown here is derived from an EMBL/GenBank/DDBJ whole genome shotgun (WGS) entry which is preliminary data.</text>
</comment>
<dbReference type="InterPro" id="IPR011991">
    <property type="entry name" value="ArsR-like_HTH"/>
</dbReference>
<reference evidence="5 6" key="1">
    <citation type="journal article" date="2019" name="Int. J. Syst. Evol. Microbiol.">
        <title>The Global Catalogue of Microorganisms (GCM) 10K type strain sequencing project: providing services to taxonomists for standard genome sequencing and annotation.</title>
        <authorList>
            <consortium name="The Broad Institute Genomics Platform"/>
            <consortium name="The Broad Institute Genome Sequencing Center for Infectious Disease"/>
            <person name="Wu L."/>
            <person name="Ma J."/>
        </authorList>
    </citation>
    <scope>NUCLEOTIDE SEQUENCE [LARGE SCALE GENOMIC DNA]</scope>
    <source>
        <strain evidence="5 6">XZYJT29</strain>
    </source>
</reference>
<name>A0ABD5Y3D1_9EURY</name>
<dbReference type="CDD" id="cd00090">
    <property type="entry name" value="HTH_ARSR"/>
    <property type="match status" value="1"/>
</dbReference>
<organism evidence="5 6">
    <name type="scientific">Halosimplex aquaticum</name>
    <dbReference type="NCBI Taxonomy" id="3026162"/>
    <lineage>
        <taxon>Archaea</taxon>
        <taxon>Methanobacteriati</taxon>
        <taxon>Methanobacteriota</taxon>
        <taxon>Stenosarchaea group</taxon>
        <taxon>Halobacteria</taxon>
        <taxon>Halobacteriales</taxon>
        <taxon>Haloarculaceae</taxon>
        <taxon>Halosimplex</taxon>
    </lineage>
</organism>
<keyword evidence="6" id="KW-1185">Reference proteome</keyword>
<dbReference type="InterPro" id="IPR036388">
    <property type="entry name" value="WH-like_DNA-bd_sf"/>
</dbReference>
<dbReference type="AlphaFoldDB" id="A0ABD5Y3D1"/>
<gene>
    <name evidence="5" type="ORF">ACFQMA_10560</name>
</gene>
<feature type="domain" description="HTH hxlR-type" evidence="4">
    <location>
        <begin position="19"/>
        <end position="120"/>
    </location>
</feature>
<dbReference type="EMBL" id="JBHTAS010000001">
    <property type="protein sequence ID" value="MFC7140269.1"/>
    <property type="molecule type" value="Genomic_DNA"/>
</dbReference>
<protein>
    <submittedName>
        <fullName evidence="5">Winged helix-turn-helix transcriptional regulator</fullName>
    </submittedName>
</protein>
<dbReference type="PANTHER" id="PTHR33204:SF18">
    <property type="entry name" value="TRANSCRIPTIONAL REGULATORY PROTEIN"/>
    <property type="match status" value="1"/>
</dbReference>
<evidence type="ECO:0000313" key="5">
    <source>
        <dbReference type="EMBL" id="MFC7140269.1"/>
    </source>
</evidence>
<dbReference type="PANTHER" id="PTHR33204">
    <property type="entry name" value="TRANSCRIPTIONAL REGULATOR, MARR FAMILY"/>
    <property type="match status" value="1"/>
</dbReference>
<evidence type="ECO:0000256" key="1">
    <source>
        <dbReference type="ARBA" id="ARBA00023015"/>
    </source>
</evidence>
<evidence type="ECO:0000259" key="4">
    <source>
        <dbReference type="PROSITE" id="PS51118"/>
    </source>
</evidence>
<dbReference type="GeneID" id="78820552"/>
<dbReference type="RefSeq" id="WP_274325832.1">
    <property type="nucleotide sequence ID" value="NZ_CP118158.1"/>
</dbReference>
<dbReference type="PROSITE" id="PS51118">
    <property type="entry name" value="HTH_HXLR"/>
    <property type="match status" value="1"/>
</dbReference>
<dbReference type="InterPro" id="IPR002577">
    <property type="entry name" value="HTH_HxlR"/>
</dbReference>
<dbReference type="Proteomes" id="UP001596432">
    <property type="component" value="Unassembled WGS sequence"/>
</dbReference>